<keyword evidence="3" id="KW-1185">Reference proteome</keyword>
<dbReference type="EMBL" id="BGPR01002339">
    <property type="protein sequence ID" value="GBM71871.1"/>
    <property type="molecule type" value="Genomic_DNA"/>
</dbReference>
<evidence type="ECO:0000256" key="1">
    <source>
        <dbReference type="SAM" id="MobiDB-lite"/>
    </source>
</evidence>
<proteinExistence type="predicted"/>
<dbReference type="AlphaFoldDB" id="A0A4Y2I2A7"/>
<accession>A0A4Y2I2A7</accession>
<organism evidence="2 3">
    <name type="scientific">Araneus ventricosus</name>
    <name type="common">Orbweaver spider</name>
    <name type="synonym">Epeira ventricosa</name>
    <dbReference type="NCBI Taxonomy" id="182803"/>
    <lineage>
        <taxon>Eukaryota</taxon>
        <taxon>Metazoa</taxon>
        <taxon>Ecdysozoa</taxon>
        <taxon>Arthropoda</taxon>
        <taxon>Chelicerata</taxon>
        <taxon>Arachnida</taxon>
        <taxon>Araneae</taxon>
        <taxon>Araneomorphae</taxon>
        <taxon>Entelegynae</taxon>
        <taxon>Araneoidea</taxon>
        <taxon>Araneidae</taxon>
        <taxon>Araneus</taxon>
    </lineage>
</organism>
<reference evidence="2 3" key="1">
    <citation type="journal article" date="2019" name="Sci. Rep.">
        <title>Orb-weaving spider Araneus ventricosus genome elucidates the spidroin gene catalogue.</title>
        <authorList>
            <person name="Kono N."/>
            <person name="Nakamura H."/>
            <person name="Ohtoshi R."/>
            <person name="Moran D.A.P."/>
            <person name="Shinohara A."/>
            <person name="Yoshida Y."/>
            <person name="Fujiwara M."/>
            <person name="Mori M."/>
            <person name="Tomita M."/>
            <person name="Arakawa K."/>
        </authorList>
    </citation>
    <scope>NUCLEOTIDE SEQUENCE [LARGE SCALE GENOMIC DNA]</scope>
</reference>
<feature type="region of interest" description="Disordered" evidence="1">
    <location>
        <begin position="1"/>
        <end position="69"/>
    </location>
</feature>
<feature type="compositionally biased region" description="Acidic residues" evidence="1">
    <location>
        <begin position="1"/>
        <end position="17"/>
    </location>
</feature>
<gene>
    <name evidence="2" type="ORF">AVEN_229366_1</name>
</gene>
<feature type="compositionally biased region" description="Basic and acidic residues" evidence="1">
    <location>
        <begin position="18"/>
        <end position="57"/>
    </location>
</feature>
<sequence>MSESAEVTEPESEDTDSEHEKLLGDEKNKEGSDKHEDSQKARESEDETQEKSGEKSLSENLSENLSDLESDEMMDGLIQRALIAEREIQALLSLPKLSKEKQEEIRSSLQDLFKVCYEQVLITHLMDRVGSVETKKDKLTYAQIVEKPRDRDRSLSKTRKQHNVLIYPSQEQSSDQTKKEVQYKITPSELAFKVNGVKSVKKGGIIVNTPTGEDIDKLIHEFSKLDELTNKYEIMKPRLKTPSIIIFNIEENITEEGLLNGFKDQNEELANADLKTRTSFKSRFGRNWIVSLNASAFREVMKRKKLISVGIA</sequence>
<evidence type="ECO:0000313" key="2">
    <source>
        <dbReference type="EMBL" id="GBM71871.1"/>
    </source>
</evidence>
<dbReference type="Proteomes" id="UP000499080">
    <property type="component" value="Unassembled WGS sequence"/>
</dbReference>
<comment type="caution">
    <text evidence="2">The sequence shown here is derived from an EMBL/GenBank/DDBJ whole genome shotgun (WGS) entry which is preliminary data.</text>
</comment>
<evidence type="ECO:0000313" key="3">
    <source>
        <dbReference type="Proteomes" id="UP000499080"/>
    </source>
</evidence>
<protein>
    <submittedName>
        <fullName evidence="2">Uncharacterized protein</fullName>
    </submittedName>
</protein>
<name>A0A4Y2I2A7_ARAVE</name>